<dbReference type="Proteomes" id="UP000266196">
    <property type="component" value="Unassembled WGS sequence"/>
</dbReference>
<dbReference type="InterPro" id="IPR003131">
    <property type="entry name" value="T1-type_BTB"/>
</dbReference>
<dbReference type="Pfam" id="PF02214">
    <property type="entry name" value="BTB_2"/>
    <property type="match status" value="1"/>
</dbReference>
<dbReference type="VEuPathDB" id="FungiDB:H257_07165"/>
<evidence type="ECO:0000313" key="3">
    <source>
        <dbReference type="EMBL" id="RHY78790.1"/>
    </source>
</evidence>
<reference evidence="6 7" key="1">
    <citation type="submission" date="2018-08" db="EMBL/GenBank/DDBJ databases">
        <title>Aphanomyces genome sequencing and annotation.</title>
        <authorList>
            <person name="Minardi D."/>
            <person name="Oidtmann B."/>
            <person name="Van Der Giezen M."/>
            <person name="Studholme D.J."/>
        </authorList>
    </citation>
    <scope>NUCLEOTIDE SEQUENCE [LARGE SCALE GENOMIC DNA]</scope>
    <source>
        <strain evidence="4 7">197901</strain>
        <strain evidence="2 8">D2</strain>
        <strain evidence="5 9">FDL457</strain>
        <strain evidence="3 6">SA</strain>
    </source>
</reference>
<dbReference type="AlphaFoldDB" id="A0A397CAQ2"/>
<dbReference type="CDD" id="cd18316">
    <property type="entry name" value="BTB_POZ_KCTD-like"/>
    <property type="match status" value="1"/>
</dbReference>
<gene>
    <name evidence="5" type="ORF">DYB26_008699</name>
    <name evidence="2" type="ORF">DYB30_008450</name>
    <name evidence="4" type="ORF">DYB31_013752</name>
    <name evidence="3" type="ORF">DYB38_002384</name>
</gene>
<dbReference type="PANTHER" id="PTHR14499">
    <property type="entry name" value="POTASSIUM CHANNEL TETRAMERIZATION DOMAIN-CONTAINING"/>
    <property type="match status" value="1"/>
</dbReference>
<accession>A0A397CAQ2</accession>
<organism evidence="2 8">
    <name type="scientific">Aphanomyces astaci</name>
    <name type="common">Crayfish plague agent</name>
    <dbReference type="NCBI Taxonomy" id="112090"/>
    <lineage>
        <taxon>Eukaryota</taxon>
        <taxon>Sar</taxon>
        <taxon>Stramenopiles</taxon>
        <taxon>Oomycota</taxon>
        <taxon>Saprolegniomycetes</taxon>
        <taxon>Saprolegniales</taxon>
        <taxon>Verrucalvaceae</taxon>
        <taxon>Aphanomyces</taxon>
    </lineage>
</organism>
<evidence type="ECO:0000313" key="2">
    <source>
        <dbReference type="EMBL" id="RHY40016.1"/>
    </source>
</evidence>
<evidence type="ECO:0000313" key="5">
    <source>
        <dbReference type="EMBL" id="RHZ30715.1"/>
    </source>
</evidence>
<dbReference type="InterPro" id="IPR011333">
    <property type="entry name" value="SKP1/BTB/POZ_sf"/>
</dbReference>
<evidence type="ECO:0000313" key="6">
    <source>
        <dbReference type="Proteomes" id="UP000265716"/>
    </source>
</evidence>
<dbReference type="EMBL" id="QUTD01011391">
    <property type="protein sequence ID" value="RHY40016.1"/>
    <property type="molecule type" value="Genomic_DNA"/>
</dbReference>
<protein>
    <recommendedName>
        <fullName evidence="1">BTB domain-containing protein</fullName>
    </recommendedName>
</protein>
<dbReference type="Proteomes" id="UP000286510">
    <property type="component" value="Unassembled WGS sequence"/>
</dbReference>
<dbReference type="PANTHER" id="PTHR14499:SF136">
    <property type="entry name" value="GH08630P"/>
    <property type="match status" value="1"/>
</dbReference>
<dbReference type="EMBL" id="QUTC01000225">
    <property type="protein sequence ID" value="RHY78790.1"/>
    <property type="molecule type" value="Genomic_DNA"/>
</dbReference>
<evidence type="ECO:0000313" key="8">
    <source>
        <dbReference type="Proteomes" id="UP000266643"/>
    </source>
</evidence>
<evidence type="ECO:0000313" key="4">
    <source>
        <dbReference type="EMBL" id="RHZ06326.1"/>
    </source>
</evidence>
<dbReference type="SUPFAM" id="SSF54695">
    <property type="entry name" value="POZ domain"/>
    <property type="match status" value="1"/>
</dbReference>
<evidence type="ECO:0000313" key="7">
    <source>
        <dbReference type="Proteomes" id="UP000266196"/>
    </source>
</evidence>
<feature type="domain" description="BTB" evidence="1">
    <location>
        <begin position="43"/>
        <end position="111"/>
    </location>
</feature>
<proteinExistence type="predicted"/>
<evidence type="ECO:0000259" key="1">
    <source>
        <dbReference type="PROSITE" id="PS50097"/>
    </source>
</evidence>
<sequence length="286" mass="31656">MQGTSTNVGTTLGQVEASELETKLAAWNILERRVEDNLALVPDIVTLNVGGTTFQTAKGTLLRVDGSYFHALLGSGLWAPTREGAYFLDLDPVVFRHVLLFLHTGDVSMVGLTFVERTVFKSMMKSLNLDGLKGWQWHPTDDFTLSTDSRTIARSATSTRNVFDVGAVAELPPCGSCRIRVDNVDGPFRIGLGTITEKDDRSRPRRNQCYLYESDGRFFNKNHHVQSSALPNLKTGDVVTIRRAPLRIGFAVNDDLPFHVELVDPSEELVLVVGMYRIGTKLTSVD</sequence>
<dbReference type="Proteomes" id="UP000266643">
    <property type="component" value="Unassembled WGS sequence"/>
</dbReference>
<comment type="caution">
    <text evidence="2">The sequence shown here is derived from an EMBL/GenBank/DDBJ whole genome shotgun (WGS) entry which is preliminary data.</text>
</comment>
<dbReference type="PROSITE" id="PS50097">
    <property type="entry name" value="BTB"/>
    <property type="match status" value="1"/>
</dbReference>
<evidence type="ECO:0000313" key="9">
    <source>
        <dbReference type="Proteomes" id="UP000286510"/>
    </source>
</evidence>
<dbReference type="Gene3D" id="3.30.710.10">
    <property type="entry name" value="Potassium Channel Kv1.1, Chain A"/>
    <property type="match status" value="1"/>
</dbReference>
<dbReference type="Proteomes" id="UP000265716">
    <property type="component" value="Unassembled WGS sequence"/>
</dbReference>
<dbReference type="GO" id="GO:0051260">
    <property type="term" value="P:protein homooligomerization"/>
    <property type="evidence" value="ECO:0007669"/>
    <property type="project" value="InterPro"/>
</dbReference>
<dbReference type="EMBL" id="QUTE01012725">
    <property type="protein sequence ID" value="RHZ06326.1"/>
    <property type="molecule type" value="Genomic_DNA"/>
</dbReference>
<name>A0A397CAQ2_APHAT</name>
<dbReference type="InterPro" id="IPR000210">
    <property type="entry name" value="BTB/POZ_dom"/>
</dbReference>
<dbReference type="EMBL" id="QUTF01010848">
    <property type="protein sequence ID" value="RHZ30715.1"/>
    <property type="molecule type" value="Genomic_DNA"/>
</dbReference>